<comment type="caution">
    <text evidence="1">The sequence shown here is derived from an EMBL/GenBank/DDBJ whole genome shotgun (WGS) entry which is preliminary data.</text>
</comment>
<dbReference type="EMBL" id="BOOY01000043">
    <property type="protein sequence ID" value="GIJ06544.1"/>
    <property type="molecule type" value="Genomic_DNA"/>
</dbReference>
<dbReference type="Proteomes" id="UP000652013">
    <property type="component" value="Unassembled WGS sequence"/>
</dbReference>
<accession>A0A8J3YED8</accession>
<organism evidence="1 2">
    <name type="scientific">Spirilliplanes yamanashiensis</name>
    <dbReference type="NCBI Taxonomy" id="42233"/>
    <lineage>
        <taxon>Bacteria</taxon>
        <taxon>Bacillati</taxon>
        <taxon>Actinomycetota</taxon>
        <taxon>Actinomycetes</taxon>
        <taxon>Micromonosporales</taxon>
        <taxon>Micromonosporaceae</taxon>
        <taxon>Spirilliplanes</taxon>
    </lineage>
</organism>
<evidence type="ECO:0000313" key="2">
    <source>
        <dbReference type="Proteomes" id="UP000652013"/>
    </source>
</evidence>
<sequence length="87" mass="9088">MAHLFRQRTAGEPPRTVVAGVAGAPAVGVVLARALGFGREPVAARTAGTTGLAGDRDGAVVQGAYRSVVPVGDIRQWRSHRRDDATR</sequence>
<reference evidence="1" key="1">
    <citation type="submission" date="2021-01" db="EMBL/GenBank/DDBJ databases">
        <title>Whole genome shotgun sequence of Spirilliplanes yamanashiensis NBRC 15828.</title>
        <authorList>
            <person name="Komaki H."/>
            <person name="Tamura T."/>
        </authorList>
    </citation>
    <scope>NUCLEOTIDE SEQUENCE</scope>
    <source>
        <strain evidence="1">NBRC 15828</strain>
    </source>
</reference>
<evidence type="ECO:0000313" key="1">
    <source>
        <dbReference type="EMBL" id="GIJ06544.1"/>
    </source>
</evidence>
<protein>
    <submittedName>
        <fullName evidence="1">Uncharacterized protein</fullName>
    </submittedName>
</protein>
<name>A0A8J3YED8_9ACTN</name>
<dbReference type="AlphaFoldDB" id="A0A8J3YED8"/>
<proteinExistence type="predicted"/>
<gene>
    <name evidence="1" type="ORF">Sya03_58960</name>
</gene>
<keyword evidence="2" id="KW-1185">Reference proteome</keyword>